<dbReference type="InterPro" id="IPR036388">
    <property type="entry name" value="WH-like_DNA-bd_sf"/>
</dbReference>
<organism evidence="2 3">
    <name type="scientific">Oceanibacterium hippocampi</name>
    <dbReference type="NCBI Taxonomy" id="745714"/>
    <lineage>
        <taxon>Bacteria</taxon>
        <taxon>Pseudomonadati</taxon>
        <taxon>Pseudomonadota</taxon>
        <taxon>Alphaproteobacteria</taxon>
        <taxon>Sneathiellales</taxon>
        <taxon>Sneathiellaceae</taxon>
        <taxon>Oceanibacterium</taxon>
    </lineage>
</organism>
<dbReference type="Proteomes" id="UP000193200">
    <property type="component" value="Unassembled WGS sequence"/>
</dbReference>
<reference evidence="2 3" key="1">
    <citation type="submission" date="2017-03" db="EMBL/GenBank/DDBJ databases">
        <authorList>
            <person name="Afonso C.L."/>
            <person name="Miller P.J."/>
            <person name="Scott M.A."/>
            <person name="Spackman E."/>
            <person name="Goraichik I."/>
            <person name="Dimitrov K.M."/>
            <person name="Suarez D.L."/>
            <person name="Swayne D.E."/>
        </authorList>
    </citation>
    <scope>NUCLEOTIDE SEQUENCE [LARGE SCALE GENOMIC DNA]</scope>
    <source>
        <strain evidence="2 3">CECT 7691</strain>
    </source>
</reference>
<dbReference type="InterPro" id="IPR036390">
    <property type="entry name" value="WH_DNA-bd_sf"/>
</dbReference>
<dbReference type="SUPFAM" id="SSF46785">
    <property type="entry name" value="Winged helix' DNA-binding domain"/>
    <property type="match status" value="1"/>
</dbReference>
<protein>
    <submittedName>
        <fullName evidence="2">HTH-type transcriptional regulator</fullName>
    </submittedName>
</protein>
<evidence type="ECO:0000313" key="3">
    <source>
        <dbReference type="Proteomes" id="UP000193200"/>
    </source>
</evidence>
<evidence type="ECO:0000259" key="1">
    <source>
        <dbReference type="PROSITE" id="PS50987"/>
    </source>
</evidence>
<feature type="domain" description="HTH arsR-type" evidence="1">
    <location>
        <begin position="5"/>
        <end position="99"/>
    </location>
</feature>
<dbReference type="InParanoid" id="A0A1Y5SAC2"/>
<dbReference type="InterPro" id="IPR001845">
    <property type="entry name" value="HTH_ArsR_DNA-bd_dom"/>
</dbReference>
<dbReference type="Gene3D" id="1.10.10.10">
    <property type="entry name" value="Winged helix-like DNA-binding domain superfamily/Winged helix DNA-binding domain"/>
    <property type="match status" value="1"/>
</dbReference>
<accession>A0A1Y5SAC2</accession>
<dbReference type="PROSITE" id="PS50987">
    <property type="entry name" value="HTH_ARSR_2"/>
    <property type="match status" value="1"/>
</dbReference>
<keyword evidence="3" id="KW-1185">Reference proteome</keyword>
<dbReference type="PRINTS" id="PR00778">
    <property type="entry name" value="HTHARSR"/>
</dbReference>
<dbReference type="PANTHER" id="PTHR38600">
    <property type="entry name" value="TRANSCRIPTIONAL REGULATORY PROTEIN"/>
    <property type="match status" value="1"/>
</dbReference>
<dbReference type="NCBIfam" id="NF033788">
    <property type="entry name" value="HTH_metalloreg"/>
    <property type="match status" value="1"/>
</dbReference>
<evidence type="ECO:0000313" key="2">
    <source>
        <dbReference type="EMBL" id="SLN34568.1"/>
    </source>
</evidence>
<dbReference type="AlphaFoldDB" id="A0A1Y5SAC2"/>
<sequence>MILSHMTNQQPALDRVFHALADPTRRAIVERLNRGPASVSEIAEPFPMALPTVVQHLRVLESSGLVRSEKVGRVRTCRLEAAPLTRAEGWIAEQRAYWEARLDRLEDYLKILQAKEKGNDEQS</sequence>
<dbReference type="EMBL" id="FWFR01000001">
    <property type="protein sequence ID" value="SLN34568.1"/>
    <property type="molecule type" value="Genomic_DNA"/>
</dbReference>
<dbReference type="GO" id="GO:0003700">
    <property type="term" value="F:DNA-binding transcription factor activity"/>
    <property type="evidence" value="ECO:0007669"/>
    <property type="project" value="InterPro"/>
</dbReference>
<dbReference type="SMART" id="SM00418">
    <property type="entry name" value="HTH_ARSR"/>
    <property type="match status" value="1"/>
</dbReference>
<dbReference type="InterPro" id="IPR011991">
    <property type="entry name" value="ArsR-like_HTH"/>
</dbReference>
<proteinExistence type="predicted"/>
<gene>
    <name evidence="2" type="ORF">OCH7691_01342</name>
</gene>
<dbReference type="CDD" id="cd00090">
    <property type="entry name" value="HTH_ARSR"/>
    <property type="match status" value="1"/>
</dbReference>
<name>A0A1Y5SAC2_9PROT</name>
<dbReference type="PANTHER" id="PTHR38600:SF2">
    <property type="entry name" value="SLL0088 PROTEIN"/>
    <property type="match status" value="1"/>
</dbReference>
<dbReference type="Pfam" id="PF12840">
    <property type="entry name" value="HTH_20"/>
    <property type="match status" value="1"/>
</dbReference>